<organism evidence="3 4">
    <name type="scientific">Triplophysa tibetana</name>
    <dbReference type="NCBI Taxonomy" id="1572043"/>
    <lineage>
        <taxon>Eukaryota</taxon>
        <taxon>Metazoa</taxon>
        <taxon>Chordata</taxon>
        <taxon>Craniata</taxon>
        <taxon>Vertebrata</taxon>
        <taxon>Euteleostomi</taxon>
        <taxon>Actinopterygii</taxon>
        <taxon>Neopterygii</taxon>
        <taxon>Teleostei</taxon>
        <taxon>Ostariophysi</taxon>
        <taxon>Cypriniformes</taxon>
        <taxon>Nemacheilidae</taxon>
        <taxon>Triplophysa</taxon>
    </lineage>
</organism>
<dbReference type="Proteomes" id="UP000324632">
    <property type="component" value="Chromosome 16"/>
</dbReference>
<dbReference type="AlphaFoldDB" id="A0A5A9P274"/>
<evidence type="ECO:0000313" key="4">
    <source>
        <dbReference type="Proteomes" id="UP000324632"/>
    </source>
</evidence>
<keyword evidence="4" id="KW-1185">Reference proteome</keyword>
<accession>A0A5A9P274</accession>
<evidence type="ECO:0000313" key="2">
    <source>
        <dbReference type="EMBL" id="KAA0710117.1"/>
    </source>
</evidence>
<dbReference type="EMBL" id="SOYY01000009">
    <property type="protein sequence ID" value="KAA0716634.1"/>
    <property type="molecule type" value="Genomic_DNA"/>
</dbReference>
<comment type="caution">
    <text evidence="3">The sequence shown here is derived from an EMBL/GenBank/DDBJ whole genome shotgun (WGS) entry which is preliminary data.</text>
</comment>
<protein>
    <submittedName>
        <fullName evidence="3">Uncharacterized protein</fullName>
    </submittedName>
</protein>
<evidence type="ECO:0000256" key="1">
    <source>
        <dbReference type="SAM" id="MobiDB-lite"/>
    </source>
</evidence>
<sequence length="411" mass="43696">MPGNTQKLCPGCNTLISVAFKTCPLCKQLQPYKTKVATKRCNFQNKKAEWKKSIKKNNNRTVVLNSCHVMLDKLAALDFFPILLLGKKFKGNLVADAILGGDYVLDPDLFQRVKLMYEAVLKIHCQRQKKATSSTETTDPPEATATSPPEATATSPPETTATSPPEATATSPPEATATSPPEATATSPPEATPTSPPEATANSPPEATATSPPEATATSPPEATATSPPEAAATTPPEAAATNPPEATPTSPPEATANSPPEATATSPPEATSTSPPEATATSPPEATATSPPEATATSPPEATGIDITGLSEATRPQAQKAKNRPRSEVHYPVQQIEASKKKKKYECPECCRRVSQNNFDYSKVLKKRVREEQRRSSFVGFHARPVGPNGRTHGSLLLFLKNELEICKLI</sequence>
<feature type="compositionally biased region" description="Low complexity" evidence="1">
    <location>
        <begin position="197"/>
        <end position="245"/>
    </location>
</feature>
<feature type="compositionally biased region" description="Low complexity" evidence="1">
    <location>
        <begin position="253"/>
        <end position="304"/>
    </location>
</feature>
<evidence type="ECO:0000313" key="3">
    <source>
        <dbReference type="EMBL" id="KAA0716634.1"/>
    </source>
</evidence>
<proteinExistence type="predicted"/>
<gene>
    <name evidence="3" type="ORF">E1301_Tti018906</name>
    <name evidence="2" type="ORF">E1301_Tti024033</name>
</gene>
<reference evidence="3 4" key="1">
    <citation type="journal article" date="2019" name="Mol. Ecol. Resour.">
        <title>Chromosome-level genome assembly of Triplophysa tibetana, a fish adapted to the harsh high-altitude environment of the Tibetan Plateau.</title>
        <authorList>
            <person name="Yang X."/>
            <person name="Liu H."/>
            <person name="Ma Z."/>
            <person name="Zou Y."/>
            <person name="Zou M."/>
            <person name="Mao Y."/>
            <person name="Li X."/>
            <person name="Wang H."/>
            <person name="Chen T."/>
            <person name="Wang W."/>
            <person name="Yang R."/>
        </authorList>
    </citation>
    <scope>NUCLEOTIDE SEQUENCE [LARGE SCALE GENOMIC DNA]</scope>
    <source>
        <strain evidence="3">TTIB1903HZAU</strain>
        <tissue evidence="3">Muscle</tissue>
    </source>
</reference>
<dbReference type="Proteomes" id="UP000324632">
    <property type="component" value="Chromosome 9"/>
</dbReference>
<feature type="region of interest" description="Disordered" evidence="1">
    <location>
        <begin position="126"/>
        <end position="341"/>
    </location>
</feature>
<name>A0A5A9P274_9TELE</name>
<dbReference type="EMBL" id="SOYY01000016">
    <property type="protein sequence ID" value="KAA0710117.1"/>
    <property type="molecule type" value="Genomic_DNA"/>
</dbReference>
<feature type="compositionally biased region" description="Low complexity" evidence="1">
    <location>
        <begin position="131"/>
        <end position="189"/>
    </location>
</feature>